<dbReference type="InterPro" id="IPR024964">
    <property type="entry name" value="CTLH/CRA"/>
</dbReference>
<feature type="region of interest" description="Disordered" evidence="2">
    <location>
        <begin position="1"/>
        <end position="27"/>
    </location>
</feature>
<dbReference type="InterPro" id="IPR006595">
    <property type="entry name" value="CTLH_C"/>
</dbReference>
<feature type="region of interest" description="Disordered" evidence="2">
    <location>
        <begin position="584"/>
        <end position="646"/>
    </location>
</feature>
<dbReference type="InterPro" id="IPR013144">
    <property type="entry name" value="CRA_dom"/>
</dbReference>
<dbReference type="Pfam" id="PF08513">
    <property type="entry name" value="LisH"/>
    <property type="match status" value="1"/>
</dbReference>
<gene>
    <name evidence="5" type="ORF">QBC42DRAFT_66399</name>
</gene>
<dbReference type="InterPro" id="IPR043136">
    <property type="entry name" value="B30.2/SPRY_sf"/>
</dbReference>
<reference evidence="5" key="1">
    <citation type="journal article" date="2023" name="Mol. Phylogenet. Evol.">
        <title>Genome-scale phylogeny and comparative genomics of the fungal order Sordariales.</title>
        <authorList>
            <person name="Hensen N."/>
            <person name="Bonometti L."/>
            <person name="Westerberg I."/>
            <person name="Brannstrom I.O."/>
            <person name="Guillou S."/>
            <person name="Cros-Aarteil S."/>
            <person name="Calhoun S."/>
            <person name="Haridas S."/>
            <person name="Kuo A."/>
            <person name="Mondo S."/>
            <person name="Pangilinan J."/>
            <person name="Riley R."/>
            <person name="LaButti K."/>
            <person name="Andreopoulos B."/>
            <person name="Lipzen A."/>
            <person name="Chen C."/>
            <person name="Yan M."/>
            <person name="Daum C."/>
            <person name="Ng V."/>
            <person name="Clum A."/>
            <person name="Steindorff A."/>
            <person name="Ohm R.A."/>
            <person name="Martin F."/>
            <person name="Silar P."/>
            <person name="Natvig D.O."/>
            <person name="Lalanne C."/>
            <person name="Gautier V."/>
            <person name="Ament-Velasquez S.L."/>
            <person name="Kruys A."/>
            <person name="Hutchinson M.I."/>
            <person name="Powell A.J."/>
            <person name="Barry K."/>
            <person name="Miller A.N."/>
            <person name="Grigoriev I.V."/>
            <person name="Debuchy R."/>
            <person name="Gladieux P."/>
            <person name="Hiltunen Thoren M."/>
            <person name="Johannesson H."/>
        </authorList>
    </citation>
    <scope>NUCLEOTIDE SEQUENCE</scope>
    <source>
        <strain evidence="5">PSN324</strain>
    </source>
</reference>
<evidence type="ECO:0008006" key="7">
    <source>
        <dbReference type="Google" id="ProtNLM"/>
    </source>
</evidence>
<dbReference type="PANTHER" id="PTHR12864">
    <property type="entry name" value="RAN BINDING PROTEIN 9-RELATED"/>
    <property type="match status" value="1"/>
</dbReference>
<sequence length="773" mass="85117">MTNPYQQQQQHGSSSSNSFGDHSLPPLNVRRTSYASIVSGAQQQARPATRSAASAFSHILNPSPDSEQQYGSNAYSAGQNRLIDPTIGLGTRNGAEDRNTGHAHNPFWTPSAFSTAFSNLYDKDHQWGAGNSAYTEHGYYESTGPNAAPSLYNISATGFLAPSYLKGSVYLQKLEEQHRARLIAEREREMSGVKPQPIASLASNGNGHHTPSPYGLKIHHASGATHRGVAFEVVEKSAGAPPTEENDGINPLPSRWNKFDKEATLEISNEGYEVSCTGRQASEHEASAVRADHWIDPACGVYYFEILVLNRKRSSPEDIPIAIGFSAKSASLSRAPGWEPESWGYHGDDGNCFAAQNVGKPYGPKFGPGDTIGCLINFRKGHALFTKNGKELKIAFRDINFKDIKGKLYPVAGLKKNGDHIWANFGQVPFMFDIDGYMKKQRDSVADEIRLADTTKHLAPDLTETELIQQLVLQFLQHDGYVETAREFAKEIHAEKTALRLNEKETVKGINIKDDEDANNRQRIRRAILEGDIDKAMEETDKYYPTVLRENEQVYFRLKCRKFIEMIRREAELNMVVEMKTNNAAAPANDNNNNNKNSNGASGVDDEEMLDDDDRDGGEEDEDENWGDHNGVPLDRNGGPAGSASSLEDDIARLKKLSQEAIFYGQELRAQFSSEARPDTAKHLDEIFSLIAYSNPLTVPAVAHLLDGTGRVAVAEELNSAILTSLGKSSRAALGNVYAQTCVLLEELRKDGGDGAFVKMDDVIRQIPPSTLL</sequence>
<feature type="domain" description="B30.2/SPRY" evidence="3">
    <location>
        <begin position="234"/>
        <end position="430"/>
    </location>
</feature>
<evidence type="ECO:0000256" key="2">
    <source>
        <dbReference type="SAM" id="MobiDB-lite"/>
    </source>
</evidence>
<comment type="function">
    <text evidence="1">Involved in the proteasome-dependent degradation of fructose-1,6-bisphosphatase.</text>
</comment>
<dbReference type="SMART" id="SM00668">
    <property type="entry name" value="CTLH"/>
    <property type="match status" value="1"/>
</dbReference>
<dbReference type="SUPFAM" id="SSF49899">
    <property type="entry name" value="Concanavalin A-like lectins/glucanases"/>
    <property type="match status" value="1"/>
</dbReference>
<accession>A0AAV9HU23</accession>
<comment type="caution">
    <text evidence="5">The sequence shown here is derived from an EMBL/GenBank/DDBJ whole genome shotgun (WGS) entry which is preliminary data.</text>
</comment>
<dbReference type="SMART" id="SM00757">
    <property type="entry name" value="CRA"/>
    <property type="match status" value="1"/>
</dbReference>
<dbReference type="AlphaFoldDB" id="A0AAV9HU23"/>
<dbReference type="EMBL" id="MU864959">
    <property type="protein sequence ID" value="KAK4463470.1"/>
    <property type="molecule type" value="Genomic_DNA"/>
</dbReference>
<keyword evidence="6" id="KW-1185">Reference proteome</keyword>
<dbReference type="Gene3D" id="2.60.120.920">
    <property type="match status" value="1"/>
</dbReference>
<dbReference type="SMART" id="SM00667">
    <property type="entry name" value="LisH"/>
    <property type="match status" value="1"/>
</dbReference>
<dbReference type="InterPro" id="IPR013320">
    <property type="entry name" value="ConA-like_dom_sf"/>
</dbReference>
<evidence type="ECO:0000313" key="5">
    <source>
        <dbReference type="EMBL" id="KAK4463470.1"/>
    </source>
</evidence>
<dbReference type="Pfam" id="PF10607">
    <property type="entry name" value="CTLH"/>
    <property type="match status" value="1"/>
</dbReference>
<name>A0AAV9HU23_9PEZI</name>
<dbReference type="PROSITE" id="PS50188">
    <property type="entry name" value="B302_SPRY"/>
    <property type="match status" value="1"/>
</dbReference>
<protein>
    <recommendedName>
        <fullName evidence="7">Protein SSH4</fullName>
    </recommendedName>
</protein>
<dbReference type="PROSITE" id="PS50896">
    <property type="entry name" value="LISH"/>
    <property type="match status" value="1"/>
</dbReference>
<feature type="compositionally biased region" description="Acidic residues" evidence="2">
    <location>
        <begin position="604"/>
        <end position="625"/>
    </location>
</feature>
<feature type="compositionally biased region" description="Low complexity" evidence="2">
    <location>
        <begin position="1"/>
        <end position="18"/>
    </location>
</feature>
<dbReference type="SMART" id="SM00449">
    <property type="entry name" value="SPRY"/>
    <property type="match status" value="1"/>
</dbReference>
<dbReference type="InterPro" id="IPR050618">
    <property type="entry name" value="Ubq-SigPath_Reg"/>
</dbReference>
<evidence type="ECO:0000313" key="6">
    <source>
        <dbReference type="Proteomes" id="UP001321749"/>
    </source>
</evidence>
<dbReference type="CDD" id="cd12909">
    <property type="entry name" value="SPRY_RanBP9_10"/>
    <property type="match status" value="1"/>
</dbReference>
<organism evidence="5 6">
    <name type="scientific">Cladorrhinum samala</name>
    <dbReference type="NCBI Taxonomy" id="585594"/>
    <lineage>
        <taxon>Eukaryota</taxon>
        <taxon>Fungi</taxon>
        <taxon>Dikarya</taxon>
        <taxon>Ascomycota</taxon>
        <taxon>Pezizomycotina</taxon>
        <taxon>Sordariomycetes</taxon>
        <taxon>Sordariomycetidae</taxon>
        <taxon>Sordariales</taxon>
        <taxon>Podosporaceae</taxon>
        <taxon>Cladorrhinum</taxon>
    </lineage>
</organism>
<feature type="compositionally biased region" description="Low complexity" evidence="2">
    <location>
        <begin position="584"/>
        <end position="603"/>
    </location>
</feature>
<proteinExistence type="predicted"/>
<reference evidence="5" key="2">
    <citation type="submission" date="2023-06" db="EMBL/GenBank/DDBJ databases">
        <authorList>
            <consortium name="Lawrence Berkeley National Laboratory"/>
            <person name="Mondo S.J."/>
            <person name="Hensen N."/>
            <person name="Bonometti L."/>
            <person name="Westerberg I."/>
            <person name="Brannstrom I.O."/>
            <person name="Guillou S."/>
            <person name="Cros-Aarteil S."/>
            <person name="Calhoun S."/>
            <person name="Haridas S."/>
            <person name="Kuo A."/>
            <person name="Pangilinan J."/>
            <person name="Riley R."/>
            <person name="Labutti K."/>
            <person name="Andreopoulos B."/>
            <person name="Lipzen A."/>
            <person name="Chen C."/>
            <person name="Yanf M."/>
            <person name="Daum C."/>
            <person name="Ng V."/>
            <person name="Clum A."/>
            <person name="Steindorff A."/>
            <person name="Ohm R."/>
            <person name="Martin F."/>
            <person name="Silar P."/>
            <person name="Natvig D."/>
            <person name="Lalanne C."/>
            <person name="Gautier V."/>
            <person name="Ament-Velasquez S.L."/>
            <person name="Kruys A."/>
            <person name="Hutchinson M.I."/>
            <person name="Powell A.J."/>
            <person name="Barry K."/>
            <person name="Miller A.N."/>
            <person name="Grigoriev I.V."/>
            <person name="Debuchy R."/>
            <person name="Gladieux P."/>
            <person name="Thoren M.H."/>
            <person name="Johannesson H."/>
        </authorList>
    </citation>
    <scope>NUCLEOTIDE SEQUENCE</scope>
    <source>
        <strain evidence="5">PSN324</strain>
    </source>
</reference>
<evidence type="ECO:0000259" key="4">
    <source>
        <dbReference type="PROSITE" id="PS50897"/>
    </source>
</evidence>
<feature type="domain" description="CTLH" evidence="4">
    <location>
        <begin position="517"/>
        <end position="574"/>
    </location>
</feature>
<dbReference type="Proteomes" id="UP001321749">
    <property type="component" value="Unassembled WGS sequence"/>
</dbReference>
<dbReference type="InterPro" id="IPR035782">
    <property type="entry name" value="SPRY_RanBP9/10"/>
</dbReference>
<dbReference type="PROSITE" id="PS50897">
    <property type="entry name" value="CTLH"/>
    <property type="match status" value="1"/>
</dbReference>
<dbReference type="InterPro" id="IPR003877">
    <property type="entry name" value="SPRY_dom"/>
</dbReference>
<dbReference type="InterPro" id="IPR001870">
    <property type="entry name" value="B30.2/SPRY"/>
</dbReference>
<evidence type="ECO:0000259" key="3">
    <source>
        <dbReference type="PROSITE" id="PS50188"/>
    </source>
</evidence>
<evidence type="ECO:0000256" key="1">
    <source>
        <dbReference type="ARBA" id="ARBA00002343"/>
    </source>
</evidence>
<dbReference type="Pfam" id="PF00622">
    <property type="entry name" value="SPRY"/>
    <property type="match status" value="1"/>
</dbReference>
<dbReference type="InterPro" id="IPR006594">
    <property type="entry name" value="LisH"/>
</dbReference>